<sequence length="210" mass="23518">MSSKRSRPEIVATYRGATVSIRREEATYYDNLRNVLHRHFPSISKDAMIIQTKDLDICKGEHVDIPDELWVGIGPRLRSIKIVTRPSVTRPPPETYLGHQAFYGPNEDSALSPKQCYIVATVGANSVFVSRGRVTKYKDLVVTLVCYFPTLVEDHAVVQTSGRNIDIPPKLWPDISRDIENIKVISRCPVRALPFSALLLAEIGRGPPPN</sequence>
<protein>
    <submittedName>
        <fullName evidence="1">Uncharacterized protein</fullName>
    </submittedName>
</protein>
<dbReference type="Proteomes" id="UP000219338">
    <property type="component" value="Unassembled WGS sequence"/>
</dbReference>
<dbReference type="EMBL" id="FUEG01000025">
    <property type="protein sequence ID" value="SJL14730.1"/>
    <property type="molecule type" value="Genomic_DNA"/>
</dbReference>
<evidence type="ECO:0000313" key="1">
    <source>
        <dbReference type="EMBL" id="SJL14730.1"/>
    </source>
</evidence>
<name>A0A284S133_ARMOS</name>
<dbReference type="OrthoDB" id="1043111at2759"/>
<proteinExistence type="predicted"/>
<reference evidence="2" key="1">
    <citation type="journal article" date="2017" name="Nat. Ecol. Evol.">
        <title>Genome expansion and lineage-specific genetic innovations in the forest pathogenic fungi Armillaria.</title>
        <authorList>
            <person name="Sipos G."/>
            <person name="Prasanna A.N."/>
            <person name="Walter M.C."/>
            <person name="O'Connor E."/>
            <person name="Balint B."/>
            <person name="Krizsan K."/>
            <person name="Kiss B."/>
            <person name="Hess J."/>
            <person name="Varga T."/>
            <person name="Slot J."/>
            <person name="Riley R."/>
            <person name="Boka B."/>
            <person name="Rigling D."/>
            <person name="Barry K."/>
            <person name="Lee J."/>
            <person name="Mihaltcheva S."/>
            <person name="LaButti K."/>
            <person name="Lipzen A."/>
            <person name="Waldron R."/>
            <person name="Moloney N.M."/>
            <person name="Sperisen C."/>
            <person name="Kredics L."/>
            <person name="Vagvoelgyi C."/>
            <person name="Patrignani A."/>
            <person name="Fitzpatrick D."/>
            <person name="Nagy I."/>
            <person name="Doyle S."/>
            <person name="Anderson J.B."/>
            <person name="Grigoriev I.V."/>
            <person name="Gueldener U."/>
            <person name="Muensterkoetter M."/>
            <person name="Nagy L.G."/>
        </authorList>
    </citation>
    <scope>NUCLEOTIDE SEQUENCE [LARGE SCALE GENOMIC DNA]</scope>
    <source>
        <strain evidence="2">C18/9</strain>
    </source>
</reference>
<gene>
    <name evidence="1" type="ORF">ARMOST_18197</name>
</gene>
<accession>A0A284S133</accession>
<keyword evidence="2" id="KW-1185">Reference proteome</keyword>
<organism evidence="1 2">
    <name type="scientific">Armillaria ostoyae</name>
    <name type="common">Armillaria root rot fungus</name>
    <dbReference type="NCBI Taxonomy" id="47428"/>
    <lineage>
        <taxon>Eukaryota</taxon>
        <taxon>Fungi</taxon>
        <taxon>Dikarya</taxon>
        <taxon>Basidiomycota</taxon>
        <taxon>Agaricomycotina</taxon>
        <taxon>Agaricomycetes</taxon>
        <taxon>Agaricomycetidae</taxon>
        <taxon>Agaricales</taxon>
        <taxon>Marasmiineae</taxon>
        <taxon>Physalacriaceae</taxon>
        <taxon>Armillaria</taxon>
    </lineage>
</organism>
<dbReference type="AlphaFoldDB" id="A0A284S133"/>
<evidence type="ECO:0000313" key="2">
    <source>
        <dbReference type="Proteomes" id="UP000219338"/>
    </source>
</evidence>
<dbReference type="OMA" id="LWPDISR"/>